<evidence type="ECO:0000313" key="2">
    <source>
        <dbReference type="EMBL" id="KAK1383056.1"/>
    </source>
</evidence>
<feature type="region of interest" description="Disordered" evidence="1">
    <location>
        <begin position="390"/>
        <end position="409"/>
    </location>
</feature>
<protein>
    <submittedName>
        <fullName evidence="2">Uncharacterized protein</fullName>
    </submittedName>
</protein>
<gene>
    <name evidence="2" type="ORF">POM88_020791</name>
</gene>
<evidence type="ECO:0000256" key="1">
    <source>
        <dbReference type="SAM" id="MobiDB-lite"/>
    </source>
</evidence>
<organism evidence="2 3">
    <name type="scientific">Heracleum sosnowskyi</name>
    <dbReference type="NCBI Taxonomy" id="360622"/>
    <lineage>
        <taxon>Eukaryota</taxon>
        <taxon>Viridiplantae</taxon>
        <taxon>Streptophyta</taxon>
        <taxon>Embryophyta</taxon>
        <taxon>Tracheophyta</taxon>
        <taxon>Spermatophyta</taxon>
        <taxon>Magnoliopsida</taxon>
        <taxon>eudicotyledons</taxon>
        <taxon>Gunneridae</taxon>
        <taxon>Pentapetalae</taxon>
        <taxon>asterids</taxon>
        <taxon>campanulids</taxon>
        <taxon>Apiales</taxon>
        <taxon>Apiaceae</taxon>
        <taxon>Apioideae</taxon>
        <taxon>apioid superclade</taxon>
        <taxon>Tordylieae</taxon>
        <taxon>Tordyliinae</taxon>
        <taxon>Heracleum</taxon>
    </lineage>
</organism>
<evidence type="ECO:0000313" key="3">
    <source>
        <dbReference type="Proteomes" id="UP001237642"/>
    </source>
</evidence>
<dbReference type="EMBL" id="JAUIZM010000005">
    <property type="protein sequence ID" value="KAK1383056.1"/>
    <property type="molecule type" value="Genomic_DNA"/>
</dbReference>
<keyword evidence="3" id="KW-1185">Reference proteome</keyword>
<comment type="caution">
    <text evidence="2">The sequence shown here is derived from an EMBL/GenBank/DDBJ whole genome shotgun (WGS) entry which is preliminary data.</text>
</comment>
<reference evidence="2" key="1">
    <citation type="submission" date="2023-02" db="EMBL/GenBank/DDBJ databases">
        <title>Genome of toxic invasive species Heracleum sosnowskyi carries increased number of genes despite the absence of recent whole-genome duplications.</title>
        <authorList>
            <person name="Schelkunov M."/>
            <person name="Shtratnikova V."/>
            <person name="Makarenko M."/>
            <person name="Klepikova A."/>
            <person name="Omelchenko D."/>
            <person name="Novikova G."/>
            <person name="Obukhova E."/>
            <person name="Bogdanov V."/>
            <person name="Penin A."/>
            <person name="Logacheva M."/>
        </authorList>
    </citation>
    <scope>NUCLEOTIDE SEQUENCE</scope>
    <source>
        <strain evidence="2">Hsosn_3</strain>
        <tissue evidence="2">Leaf</tissue>
    </source>
</reference>
<dbReference type="AlphaFoldDB" id="A0AAD8MRS7"/>
<dbReference type="PANTHER" id="PTHR10492">
    <property type="match status" value="1"/>
</dbReference>
<dbReference type="PANTHER" id="PTHR10492:SF57">
    <property type="entry name" value="ATP-DEPENDENT DNA HELICASE"/>
    <property type="match status" value="1"/>
</dbReference>
<dbReference type="Proteomes" id="UP001237642">
    <property type="component" value="Unassembled WGS sequence"/>
</dbReference>
<name>A0AAD8MRS7_9APIA</name>
<reference evidence="2" key="2">
    <citation type="submission" date="2023-05" db="EMBL/GenBank/DDBJ databases">
        <authorList>
            <person name="Schelkunov M.I."/>
        </authorList>
    </citation>
    <scope>NUCLEOTIDE SEQUENCE</scope>
    <source>
        <strain evidence="2">Hsosn_3</strain>
        <tissue evidence="2">Leaf</tissue>
    </source>
</reference>
<accession>A0AAD8MRS7</accession>
<proteinExistence type="predicted"/>
<sequence length="634" mass="70936">MFFGLGSFKIPVPSTYDVCMKAGSGGYLNGLDRDKGRYNHLKLDSFTSLLSDSGSFVKRITQSQNANKENRYEAPQISHSYTNERYAPLMSNNNKNDVNSSISDFAVGVGCTPIRPPFSVFAARQPFSNISNQVNGIAGDSVFKSPDLSCVTTRSPLSNIGNSRLNLNEKAFVDTMDENISPTNENISAPLMFNNKKNDVNSSISDIAVGVGCTPIRPPFSVFAARQPFSNISNQVNGIAGHSVFKSPDLSCVTTRSHLSNIANSRLNLNEKAFVDTMDENISATNENISERNSPIDGIRNLFGGESKSKRSYVRGGQIGSTSKVKKKKCRRMDSSTLAESSINLFGCDRDTNCQLGADVDYNIDVASGQTEFVEEDAEMFYDGELLDGSDSDEEDIMSGHKSSLTKEGQIKLPKAPSTPSYLMQLYNDPEKCHDRTIVEVSSSNKGTDSAENPPIDEIQAYFDGRNARNYTYDEIPRYYVWNDSDNVWTVRKKGNQIGRLFYTHHTSGEIWYLCLLLTKVRGPTSFDQLKTVDGVLYKSFKEACLQYGFLDDDNEWHEVIEECSKCGFPTHIRELFVHIMVNCQVTNLLSLWKKHWKKMSDDIIMRRRKENVNANITITDKQLEFYVLGGLKF</sequence>